<dbReference type="PANTHER" id="PTHR30237">
    <property type="entry name" value="MURAMOYLTETRAPEPTIDE CARBOXYPEPTIDASE"/>
    <property type="match status" value="1"/>
</dbReference>
<gene>
    <name evidence="2" type="ORF">METZ01_LOCUS381208</name>
</gene>
<reference evidence="2" key="1">
    <citation type="submission" date="2018-05" db="EMBL/GenBank/DDBJ databases">
        <authorList>
            <person name="Lanie J.A."/>
            <person name="Ng W.-L."/>
            <person name="Kazmierczak K.M."/>
            <person name="Andrzejewski T.M."/>
            <person name="Davidsen T.M."/>
            <person name="Wayne K.J."/>
            <person name="Tettelin H."/>
            <person name="Glass J.I."/>
            <person name="Rusch D."/>
            <person name="Podicherti R."/>
            <person name="Tsui H.-C.T."/>
            <person name="Winkler M.E."/>
        </authorList>
    </citation>
    <scope>NUCLEOTIDE SEQUENCE</scope>
</reference>
<feature type="domain" description="LD-carboxypeptidase N-terminal" evidence="1">
    <location>
        <begin position="20"/>
        <end position="136"/>
    </location>
</feature>
<evidence type="ECO:0000259" key="1">
    <source>
        <dbReference type="Pfam" id="PF02016"/>
    </source>
</evidence>
<dbReference type="InterPro" id="IPR029062">
    <property type="entry name" value="Class_I_gatase-like"/>
</dbReference>
<sequence length="150" mass="16380">MSKSIRPLIRPPQLKQGDVVGVVAPAGPVDRSQLETGLEVIRAIGFEPLLGRHVHARSRFMAGFDKDRAQDLMDMFRNPRVRAIFCARGGYGANRVLPHLKPGTIRANPKVVVGSSDITLLLHFLVQNCGLTAFHGPMVAGSFGRAEMKQ</sequence>
<dbReference type="EMBL" id="UINC01140926">
    <property type="protein sequence ID" value="SVD28354.1"/>
    <property type="molecule type" value="Genomic_DNA"/>
</dbReference>
<organism evidence="2">
    <name type="scientific">marine metagenome</name>
    <dbReference type="NCBI Taxonomy" id="408172"/>
    <lineage>
        <taxon>unclassified sequences</taxon>
        <taxon>metagenomes</taxon>
        <taxon>ecological metagenomes</taxon>
    </lineage>
</organism>
<dbReference type="InterPro" id="IPR003507">
    <property type="entry name" value="S66_fam"/>
</dbReference>
<dbReference type="InterPro" id="IPR040449">
    <property type="entry name" value="Peptidase_S66_N"/>
</dbReference>
<dbReference type="InterPro" id="IPR027478">
    <property type="entry name" value="LdcA_N"/>
</dbReference>
<dbReference type="PANTHER" id="PTHR30237:SF2">
    <property type="entry name" value="MUREIN TETRAPEPTIDE CARBOXYPEPTIDASE"/>
    <property type="match status" value="1"/>
</dbReference>
<accession>A0A382U217</accession>
<dbReference type="Pfam" id="PF02016">
    <property type="entry name" value="Peptidase_S66"/>
    <property type="match status" value="1"/>
</dbReference>
<evidence type="ECO:0000313" key="2">
    <source>
        <dbReference type="EMBL" id="SVD28354.1"/>
    </source>
</evidence>
<protein>
    <recommendedName>
        <fullName evidence="1">LD-carboxypeptidase N-terminal domain-containing protein</fullName>
    </recommendedName>
</protein>
<dbReference type="CDD" id="cd07025">
    <property type="entry name" value="Peptidase_S66"/>
    <property type="match status" value="1"/>
</dbReference>
<name>A0A382U217_9ZZZZ</name>
<feature type="non-terminal residue" evidence="2">
    <location>
        <position position="150"/>
    </location>
</feature>
<proteinExistence type="predicted"/>
<dbReference type="Gene3D" id="3.40.50.10740">
    <property type="entry name" value="Class I glutamine amidotransferase-like"/>
    <property type="match status" value="1"/>
</dbReference>
<dbReference type="AlphaFoldDB" id="A0A382U217"/>
<dbReference type="SUPFAM" id="SSF52317">
    <property type="entry name" value="Class I glutamine amidotransferase-like"/>
    <property type="match status" value="1"/>
</dbReference>